<dbReference type="InterPro" id="IPR007076">
    <property type="entry name" value="TfoX_N"/>
</dbReference>
<keyword evidence="3" id="KW-1185">Reference proteome</keyword>
<dbReference type="RefSeq" id="WP_180283295.1">
    <property type="nucleotide sequence ID" value="NZ_JABFDB010000012.1"/>
</dbReference>
<name>A0ABX2TDZ4_9PROT</name>
<evidence type="ECO:0000313" key="2">
    <source>
        <dbReference type="EMBL" id="NYZ21516.1"/>
    </source>
</evidence>
<reference evidence="2 3" key="1">
    <citation type="submission" date="2020-05" db="EMBL/GenBank/DDBJ databases">
        <title>Azospirillum oleiclasticum sp. nov, a nitrogen-fixing and heavy crude oil-emulsifying bacterium isolated from the crude oil of Yumen Oilfield.</title>
        <authorList>
            <person name="Wu D."/>
            <person name="Cai M."/>
            <person name="Zhang X."/>
        </authorList>
    </citation>
    <scope>NUCLEOTIDE SEQUENCE [LARGE SCALE GENOMIC DNA]</scope>
    <source>
        <strain evidence="2 3">ROY-1-1-2</strain>
    </source>
</reference>
<proteinExistence type="predicted"/>
<organism evidence="2 3">
    <name type="scientific">Azospirillum oleiclasticum</name>
    <dbReference type="NCBI Taxonomy" id="2735135"/>
    <lineage>
        <taxon>Bacteria</taxon>
        <taxon>Pseudomonadati</taxon>
        <taxon>Pseudomonadota</taxon>
        <taxon>Alphaproteobacteria</taxon>
        <taxon>Rhodospirillales</taxon>
        <taxon>Azospirillaceae</taxon>
        <taxon>Azospirillum</taxon>
    </lineage>
</organism>
<sequence length="119" mass="13065">MAAPVSDFVRLLCETMAALGDVTARRMFGGYGLYCDGVIFAIVADETLYLKTDAETRPAYEALGLEPFRPYPGKSTAMPYHPPPDSALDDSEELLAWARPAVAVAFRTRQTPPTPRRRG</sequence>
<accession>A0ABX2TDZ4</accession>
<dbReference type="EMBL" id="JABFDB010000012">
    <property type="protein sequence ID" value="NYZ21516.1"/>
    <property type="molecule type" value="Genomic_DNA"/>
</dbReference>
<protein>
    <submittedName>
        <fullName evidence="2">TfoX/Sxy family protein</fullName>
    </submittedName>
</protein>
<dbReference type="PANTHER" id="PTHR36121:SF1">
    <property type="entry name" value="PROTEIN SXY"/>
    <property type="match status" value="1"/>
</dbReference>
<dbReference type="InterPro" id="IPR047525">
    <property type="entry name" value="TfoX-like"/>
</dbReference>
<feature type="domain" description="TfoX N-terminal" evidence="1">
    <location>
        <begin position="15"/>
        <end position="104"/>
    </location>
</feature>
<dbReference type="Proteomes" id="UP000584642">
    <property type="component" value="Unassembled WGS sequence"/>
</dbReference>
<evidence type="ECO:0000313" key="3">
    <source>
        <dbReference type="Proteomes" id="UP000584642"/>
    </source>
</evidence>
<dbReference type="Gene3D" id="3.30.1460.30">
    <property type="entry name" value="YgaC/TfoX-N like chaperone"/>
    <property type="match status" value="1"/>
</dbReference>
<dbReference type="Pfam" id="PF04993">
    <property type="entry name" value="TfoX_N"/>
    <property type="match status" value="1"/>
</dbReference>
<gene>
    <name evidence="2" type="ORF">HND93_17520</name>
</gene>
<comment type="caution">
    <text evidence="2">The sequence shown here is derived from an EMBL/GenBank/DDBJ whole genome shotgun (WGS) entry which is preliminary data.</text>
</comment>
<evidence type="ECO:0000259" key="1">
    <source>
        <dbReference type="Pfam" id="PF04993"/>
    </source>
</evidence>
<dbReference type="PANTHER" id="PTHR36121">
    <property type="entry name" value="PROTEIN SXY"/>
    <property type="match status" value="1"/>
</dbReference>
<dbReference type="SUPFAM" id="SSF159894">
    <property type="entry name" value="YgaC/TfoX-N like"/>
    <property type="match status" value="1"/>
</dbReference>